<feature type="region of interest" description="Disordered" evidence="9">
    <location>
        <begin position="1243"/>
        <end position="1262"/>
    </location>
</feature>
<name>A0A165A3A8_XYLHT</name>
<evidence type="ECO:0000313" key="12">
    <source>
        <dbReference type="Proteomes" id="UP000076632"/>
    </source>
</evidence>
<feature type="domain" description="CAP-Gly" evidence="10">
    <location>
        <begin position="27"/>
        <end position="69"/>
    </location>
</feature>
<dbReference type="InterPro" id="IPR022157">
    <property type="entry name" value="Dynactin"/>
</dbReference>
<dbReference type="InterPro" id="IPR036859">
    <property type="entry name" value="CAP-Gly_dom_sf"/>
</dbReference>
<dbReference type="Pfam" id="PF12455">
    <property type="entry name" value="Dynactin"/>
    <property type="match status" value="1"/>
</dbReference>
<feature type="compositionally biased region" description="Basic and acidic residues" evidence="9">
    <location>
        <begin position="1535"/>
        <end position="1548"/>
    </location>
</feature>
<reference evidence="11 12" key="1">
    <citation type="journal article" date="2016" name="Fungal Biol.">
        <title>The genome of Xylona heveae provides a window into fungal endophytism.</title>
        <authorList>
            <person name="Gazis R."/>
            <person name="Kuo A."/>
            <person name="Riley R."/>
            <person name="LaButti K."/>
            <person name="Lipzen A."/>
            <person name="Lin J."/>
            <person name="Amirebrahimi M."/>
            <person name="Hesse C.N."/>
            <person name="Spatafora J.W."/>
            <person name="Henrissat B."/>
            <person name="Hainaut M."/>
            <person name="Grigoriev I.V."/>
            <person name="Hibbett D.S."/>
        </authorList>
    </citation>
    <scope>NUCLEOTIDE SEQUENCE [LARGE SCALE GENOMIC DNA]</scope>
    <source>
        <strain evidence="11 12">TC161</strain>
    </source>
</reference>
<dbReference type="STRING" id="1328760.A0A165A3A8"/>
<dbReference type="Proteomes" id="UP000076632">
    <property type="component" value="Unassembled WGS sequence"/>
</dbReference>
<dbReference type="SMART" id="SM01052">
    <property type="entry name" value="CAP_GLY"/>
    <property type="match status" value="1"/>
</dbReference>
<evidence type="ECO:0000259" key="10">
    <source>
        <dbReference type="PROSITE" id="PS50245"/>
    </source>
</evidence>
<feature type="compositionally biased region" description="Polar residues" evidence="9">
    <location>
        <begin position="111"/>
        <end position="121"/>
    </location>
</feature>
<evidence type="ECO:0000256" key="6">
    <source>
        <dbReference type="ARBA" id="ARBA00023054"/>
    </source>
</evidence>
<evidence type="ECO:0000256" key="2">
    <source>
        <dbReference type="ARBA" id="ARBA00011010"/>
    </source>
</evidence>
<dbReference type="InParanoid" id="A0A165A3A8"/>
<evidence type="ECO:0000256" key="1">
    <source>
        <dbReference type="ARBA" id="ARBA00004245"/>
    </source>
</evidence>
<dbReference type="PROSITE" id="PS50245">
    <property type="entry name" value="CAP_GLY_2"/>
    <property type="match status" value="1"/>
</dbReference>
<dbReference type="PANTHER" id="PTHR18916">
    <property type="entry name" value="DYNACTIN 1-RELATED MICROTUBULE-BINDING"/>
    <property type="match status" value="1"/>
</dbReference>
<protein>
    <recommendedName>
        <fullName evidence="10">CAP-Gly domain-containing protein</fullName>
    </recommendedName>
</protein>
<feature type="coiled-coil region" evidence="8">
    <location>
        <begin position="1027"/>
        <end position="1054"/>
    </location>
</feature>
<keyword evidence="6 8" id="KW-0175">Coiled coil</keyword>
<keyword evidence="4" id="KW-0493">Microtubule</keyword>
<gene>
    <name evidence="11" type="ORF">L228DRAFT_285295</name>
</gene>
<evidence type="ECO:0000313" key="11">
    <source>
        <dbReference type="EMBL" id="KZF19894.1"/>
    </source>
</evidence>
<feature type="compositionally biased region" description="Low complexity" evidence="9">
    <location>
        <begin position="282"/>
        <end position="315"/>
    </location>
</feature>
<evidence type="ECO:0000256" key="7">
    <source>
        <dbReference type="ARBA" id="ARBA00023212"/>
    </source>
</evidence>
<evidence type="ECO:0000256" key="5">
    <source>
        <dbReference type="ARBA" id="ARBA00023017"/>
    </source>
</evidence>
<dbReference type="PROSITE" id="PS00018">
    <property type="entry name" value="EF_HAND_1"/>
    <property type="match status" value="1"/>
</dbReference>
<evidence type="ECO:0000256" key="9">
    <source>
        <dbReference type="SAM" id="MobiDB-lite"/>
    </source>
</evidence>
<feature type="compositionally biased region" description="Low complexity" evidence="9">
    <location>
        <begin position="1508"/>
        <end position="1517"/>
    </location>
</feature>
<dbReference type="PROSITE" id="PS00845">
    <property type="entry name" value="CAP_GLY_1"/>
    <property type="match status" value="1"/>
</dbReference>
<feature type="region of interest" description="Disordered" evidence="9">
    <location>
        <begin position="84"/>
        <end position="324"/>
    </location>
</feature>
<feature type="coiled-coil region" evidence="8">
    <location>
        <begin position="1107"/>
        <end position="1134"/>
    </location>
</feature>
<feature type="compositionally biased region" description="Low complexity" evidence="9">
    <location>
        <begin position="168"/>
        <end position="193"/>
    </location>
</feature>
<feature type="compositionally biased region" description="Polar residues" evidence="9">
    <location>
        <begin position="1459"/>
        <end position="1469"/>
    </location>
</feature>
<accession>A0A165A3A8</accession>
<dbReference type="InterPro" id="IPR018247">
    <property type="entry name" value="EF_Hand_1_Ca_BS"/>
</dbReference>
<dbReference type="EMBL" id="KV407464">
    <property type="protein sequence ID" value="KZF19894.1"/>
    <property type="molecule type" value="Genomic_DNA"/>
</dbReference>
<dbReference type="Pfam" id="PF01302">
    <property type="entry name" value="CAP_GLY"/>
    <property type="match status" value="1"/>
</dbReference>
<feature type="region of interest" description="Disordered" evidence="9">
    <location>
        <begin position="1360"/>
        <end position="1393"/>
    </location>
</feature>
<dbReference type="RefSeq" id="XP_018185449.1">
    <property type="nucleotide sequence ID" value="XM_018336324.1"/>
</dbReference>
<dbReference type="GO" id="GO:0005874">
    <property type="term" value="C:microtubule"/>
    <property type="evidence" value="ECO:0007669"/>
    <property type="project" value="UniProtKB-KW"/>
</dbReference>
<feature type="compositionally biased region" description="Polar residues" evidence="9">
    <location>
        <begin position="252"/>
        <end position="268"/>
    </location>
</feature>
<dbReference type="GeneID" id="28901461"/>
<feature type="compositionally biased region" description="Polar residues" evidence="9">
    <location>
        <begin position="1484"/>
        <end position="1496"/>
    </location>
</feature>
<dbReference type="OMA" id="LFEMEPV"/>
<feature type="coiled-coil region" evidence="8">
    <location>
        <begin position="325"/>
        <end position="596"/>
    </location>
</feature>
<sequence length="1561" mass="171836">MADATPLEPGQTVELSDGRVGYIHFVGTTHFAPGEWVGIELEEATGKNDGAVQGQRYFECEPGYGMFVRPTVARVIGMAPPTREMLPLAQPSPSPAPRPAASSLNLKGRPQSLQVQASRKPSVTDLMAGKRQSMTVKSAKGAAAAAPPASPTRPASKPLAPTPNPRVPSTARTNTPNTSRTTSRASTAAAPTSMGPPSRTTRPGANPVLTAPRTVSTTAAPSLRTRTSTIGQPALRPEAVRRLSSFDRRSQASDGSARNSQDEQTVSKAASPREDQVPEAPAPASRRAIPPLLRNSSAVSRQTSSSSINSAAQDSVASRKVSADHTALNKEVEDLKTKLRLMEKKRMEDRDKLKTLDQVQSERDHFQTIIQRLQTKYQPQQQEIVELKQQIKALESQAEAAETEQQERELALEMATLDREMAEENMEVYKAEVEALKLKVEELEVDLEVIKEEKAETVEDDDEPGDMTHDRVAFLENKNERLREALFRLREMTQQQEAELQAQIKTLEQDVTDYDFYKQGYEEIQGKFAQADTSIEDLKQQLDNALGAEKIIEELTETNLGLNEQIEDLKAAVDDLECLKELSDELEYNHVETEKQLKEELDHKEYIITEQSSHLTTQLKILQENEDTIAQYRELVAKFERGLEDTSLSSGAEAQLTEDVFELKRKLEKSESKSQKTIVDLELKQLDAAQAKEHLEIITRFFPDAFQVEKNSVLALLRFKRVSFKAHLLYRFVKDRVSGRGPPGLEIDVFAGCDMLGKLMWVASMSDRFVEYIYGCTVEEFARLEGATYEIEPVEKALSGWIHGLTFDGFKEQDCVEPLQRSIAVLSHLAEVHITETPQRYADRVIMQMHVVRSHLDTAATVLAHARQLATGKMTENSELADDFSKRFDTAVMQARSASVVVNKNVKSIQDLRTRHLSVDTDSTTMFDQCEKLGGEMAAYTLRVAGELRPLLVDSNNNNSVSYAEIESAVAKITQQVFDATESDMLAEFNNKLRNVGTMLASIGDLAWDLKKTVEFEKPTAPWILRAQQIQAETQAAKEASRAAEAEMVTLRAEVQERAKELMLRDQQIDLCSVKIEHLESRMHDAETKEVRISELEITIGEASAREKELADAIEAQSREMQTLEADRDKWKKLVGENPVTSGGGSGSGQQGKSPGVLGVTSSAAGQAIYTDHEYRDLKNGFETLQRVVLYLKQDNKRLRMNLSARTTTWLDAPLCGEKSAVSRNGHLRSTLLPGTATNIQARGGGLSSSEKGVAAKPASTANPTTATNKSLLISESKDVVDALLSLASTATVPDLRAVPKEKPVWRPAKKSVQFQALKQVCDYEAWLEWKNDLVSRAWLASRTSVKLDGLSALMSAGLMSDDAGDGDDPTGSGGREYNKTENDDNAEEETWFKPGLFRTNDKFVPLALRHLGTPKKGFGGVGDGIYSPIEHHHHHARSSSSTSPVRVTSPVRGPPGTSDVSATGTHAPSSHDDRKHDMHIITDSPSNTGPTSPLSPSIRPHSRTFASFSSSLGVSSPVQTEEGNKGLETGGGGEDGRGEQVKIRRDGEDEGEGYGDVQVD</sequence>
<comment type="similarity">
    <text evidence="2">Belongs to the dynactin 150 kDa subunit family.</text>
</comment>
<evidence type="ECO:0000256" key="4">
    <source>
        <dbReference type="ARBA" id="ARBA00022701"/>
    </source>
</evidence>
<keyword evidence="12" id="KW-1185">Reference proteome</keyword>
<feature type="compositionally biased region" description="Low complexity" evidence="9">
    <location>
        <begin position="137"/>
        <end position="158"/>
    </location>
</feature>
<keyword evidence="5" id="KW-0243">Dynein</keyword>
<keyword evidence="3" id="KW-0963">Cytoplasm</keyword>
<feature type="region of interest" description="Disordered" evidence="9">
    <location>
        <begin position="1135"/>
        <end position="1158"/>
    </location>
</feature>
<evidence type="ECO:0000256" key="3">
    <source>
        <dbReference type="ARBA" id="ARBA00022490"/>
    </source>
</evidence>
<dbReference type="InterPro" id="IPR000938">
    <property type="entry name" value="CAP-Gly_domain"/>
</dbReference>
<feature type="compositionally biased region" description="Low complexity" evidence="9">
    <location>
        <begin position="1439"/>
        <end position="1452"/>
    </location>
</feature>
<feature type="compositionally biased region" description="Basic and acidic residues" evidence="9">
    <location>
        <begin position="1470"/>
        <end position="1481"/>
    </location>
</feature>
<organism evidence="11 12">
    <name type="scientific">Xylona heveae (strain CBS 132557 / TC161)</name>
    <dbReference type="NCBI Taxonomy" id="1328760"/>
    <lineage>
        <taxon>Eukaryota</taxon>
        <taxon>Fungi</taxon>
        <taxon>Dikarya</taxon>
        <taxon>Ascomycota</taxon>
        <taxon>Pezizomycotina</taxon>
        <taxon>Xylonomycetes</taxon>
        <taxon>Xylonales</taxon>
        <taxon>Xylonaceae</taxon>
        <taxon>Xylona</taxon>
    </lineage>
</organism>
<feature type="region of interest" description="Disordered" evidence="9">
    <location>
        <begin position="1433"/>
        <end position="1561"/>
    </location>
</feature>
<keyword evidence="7" id="KW-0206">Cytoskeleton</keyword>
<dbReference type="SUPFAM" id="SSF74924">
    <property type="entry name" value="Cap-Gly domain"/>
    <property type="match status" value="1"/>
</dbReference>
<dbReference type="Gene3D" id="2.30.30.190">
    <property type="entry name" value="CAP Gly-rich-like domain"/>
    <property type="match status" value="1"/>
</dbReference>
<evidence type="ECO:0000256" key="8">
    <source>
        <dbReference type="SAM" id="Coils"/>
    </source>
</evidence>
<dbReference type="OrthoDB" id="2130750at2759"/>
<feature type="compositionally biased region" description="Polar residues" evidence="9">
    <location>
        <begin position="213"/>
        <end position="231"/>
    </location>
</feature>
<dbReference type="GO" id="GO:0030286">
    <property type="term" value="C:dynein complex"/>
    <property type="evidence" value="ECO:0007669"/>
    <property type="project" value="UniProtKB-KW"/>
</dbReference>
<feature type="compositionally biased region" description="Basic and acidic residues" evidence="9">
    <location>
        <begin position="238"/>
        <end position="251"/>
    </location>
</feature>
<proteinExistence type="inferred from homology"/>
<comment type="subcellular location">
    <subcellularLocation>
        <location evidence="1">Cytoplasm</location>
        <location evidence="1">Cytoskeleton</location>
    </subcellularLocation>
</comment>
<feature type="compositionally biased region" description="Acidic residues" evidence="9">
    <location>
        <begin position="1549"/>
        <end position="1561"/>
    </location>
</feature>